<protein>
    <submittedName>
        <fullName evidence="1">Uncharacterized protein</fullName>
    </submittedName>
</protein>
<reference evidence="1" key="1">
    <citation type="submission" date="2011-11" db="EMBL/GenBank/DDBJ databases">
        <title>The Genome Sequence of Fusarium oxysporum PHW808.</title>
        <authorList>
            <consortium name="The Broad Institute Genome Sequencing Platform"/>
            <person name="Ma L.-J."/>
            <person name="Gale L.R."/>
            <person name="Schwartz D.C."/>
            <person name="Zhou S."/>
            <person name="Corby-Kistler H."/>
            <person name="Young S.K."/>
            <person name="Zeng Q."/>
            <person name="Gargeya S."/>
            <person name="Fitzgerald M."/>
            <person name="Haas B."/>
            <person name="Abouelleil A."/>
            <person name="Alvarado L."/>
            <person name="Arachchi H.M."/>
            <person name="Berlin A."/>
            <person name="Brown A."/>
            <person name="Chapman S.B."/>
            <person name="Chen Z."/>
            <person name="Dunbar C."/>
            <person name="Freedman E."/>
            <person name="Gearin G."/>
            <person name="Goldberg J."/>
            <person name="Griggs A."/>
            <person name="Gujja S."/>
            <person name="Heiman D."/>
            <person name="Howarth C."/>
            <person name="Larson L."/>
            <person name="Lui A."/>
            <person name="MacDonald P.J.P."/>
            <person name="Montmayeur A."/>
            <person name="Murphy C."/>
            <person name="Neiman D."/>
            <person name="Pearson M."/>
            <person name="Priest M."/>
            <person name="Roberts A."/>
            <person name="Saif S."/>
            <person name="Shea T."/>
            <person name="Shenoy N."/>
            <person name="Sisk P."/>
            <person name="Stolte C."/>
            <person name="Sykes S."/>
            <person name="Wortman J."/>
            <person name="Nusbaum C."/>
            <person name="Birren B."/>
        </authorList>
    </citation>
    <scope>NUCLEOTIDE SEQUENCE [LARGE SCALE GENOMIC DNA]</scope>
    <source>
        <strain evidence="1">54008</strain>
    </source>
</reference>
<gene>
    <name evidence="1" type="ORF">FOPG_16665</name>
</gene>
<organism evidence="1">
    <name type="scientific">Fusarium oxysporum f. sp. conglutinans race 2 54008</name>
    <dbReference type="NCBI Taxonomy" id="1089457"/>
    <lineage>
        <taxon>Eukaryota</taxon>
        <taxon>Fungi</taxon>
        <taxon>Dikarya</taxon>
        <taxon>Ascomycota</taxon>
        <taxon>Pezizomycotina</taxon>
        <taxon>Sordariomycetes</taxon>
        <taxon>Hypocreomycetidae</taxon>
        <taxon>Hypocreales</taxon>
        <taxon>Nectriaceae</taxon>
        <taxon>Fusarium</taxon>
        <taxon>Fusarium oxysporum species complex</taxon>
    </lineage>
</organism>
<reference evidence="1" key="2">
    <citation type="submission" date="2014-03" db="EMBL/GenBank/DDBJ databases">
        <title>The Genome Annotation of Fusarium oxysporum PHW808.</title>
        <authorList>
            <consortium name="The Broad Institute Genomics Platform"/>
            <person name="Ma L.-J."/>
            <person name="Corby-Kistler H."/>
            <person name="Broz K."/>
            <person name="Gale L.R."/>
            <person name="Jonkers W."/>
            <person name="O'Donnell K."/>
            <person name="Ploetz R."/>
            <person name="Steinberg C."/>
            <person name="Schwartz D.C."/>
            <person name="VanEtten H."/>
            <person name="Zhou S."/>
            <person name="Young S.K."/>
            <person name="Zeng Q."/>
            <person name="Gargeya S."/>
            <person name="Fitzgerald M."/>
            <person name="Abouelleil A."/>
            <person name="Alvarado L."/>
            <person name="Chapman S.B."/>
            <person name="Gainer-Dewar J."/>
            <person name="Goldberg J."/>
            <person name="Griggs A."/>
            <person name="Gujja S."/>
            <person name="Hansen M."/>
            <person name="Howarth C."/>
            <person name="Imamovic A."/>
            <person name="Ireland A."/>
            <person name="Larimer J."/>
            <person name="McCowan C."/>
            <person name="Murphy C."/>
            <person name="Pearson M."/>
            <person name="Poon T.W."/>
            <person name="Priest M."/>
            <person name="Roberts A."/>
            <person name="Saif S."/>
            <person name="Shea T."/>
            <person name="Sykes S."/>
            <person name="Wortman J."/>
            <person name="Nusbaum C."/>
            <person name="Birren B."/>
        </authorList>
    </citation>
    <scope>NUCLEOTIDE SEQUENCE</scope>
    <source>
        <strain evidence="1">54008</strain>
    </source>
</reference>
<dbReference type="Gene3D" id="3.50.50.60">
    <property type="entry name" value="FAD/NAD(P)-binding domain"/>
    <property type="match status" value="1"/>
</dbReference>
<name>X0GUX1_FUSOX</name>
<sequence>MILGPNGPFTNLPPTIETQVEFISDIIQHANGLARQNGKSPTIEAEREAVHAWGKICDELSANTFGALLLWRSCKL</sequence>
<dbReference type="AlphaFoldDB" id="X0GUX1"/>
<evidence type="ECO:0000313" key="1">
    <source>
        <dbReference type="EMBL" id="EXL67188.1"/>
    </source>
</evidence>
<dbReference type="EMBL" id="KK033372">
    <property type="protein sequence ID" value="EXL67188.1"/>
    <property type="molecule type" value="Genomic_DNA"/>
</dbReference>
<dbReference type="InterPro" id="IPR036188">
    <property type="entry name" value="FAD/NAD-bd_sf"/>
</dbReference>
<accession>X0GUX1</accession>
<dbReference type="HOGENOM" id="CLU_2654589_0_0_1"/>
<dbReference type="Proteomes" id="UP000030676">
    <property type="component" value="Unassembled WGS sequence"/>
</dbReference>
<proteinExistence type="predicted"/>